<reference evidence="1" key="1">
    <citation type="submission" date="2014-05" db="EMBL/GenBank/DDBJ databases">
        <authorList>
            <person name="Chronopoulou M."/>
        </authorList>
    </citation>
    <scope>NUCLEOTIDE SEQUENCE</scope>
    <source>
        <tissue evidence="1">Whole organism</tissue>
    </source>
</reference>
<accession>A0A0K2TXC1</accession>
<proteinExistence type="predicted"/>
<organism evidence="1">
    <name type="scientific">Lepeophtheirus salmonis</name>
    <name type="common">Salmon louse</name>
    <name type="synonym">Caligus salmonis</name>
    <dbReference type="NCBI Taxonomy" id="72036"/>
    <lineage>
        <taxon>Eukaryota</taxon>
        <taxon>Metazoa</taxon>
        <taxon>Ecdysozoa</taxon>
        <taxon>Arthropoda</taxon>
        <taxon>Crustacea</taxon>
        <taxon>Multicrustacea</taxon>
        <taxon>Hexanauplia</taxon>
        <taxon>Copepoda</taxon>
        <taxon>Siphonostomatoida</taxon>
        <taxon>Caligidae</taxon>
        <taxon>Lepeophtheirus</taxon>
    </lineage>
</organism>
<sequence>MAVDLVHGENLLVREHFYCGSICLDPSMNFLALCSLLSFRVSFNTLQSPFLQSVLQQVAWGPCVRGQPPKSSFTALLIVLLSTSNLLERRFKDFGILWVSH</sequence>
<name>A0A0K2TXC1_LEPSM</name>
<protein>
    <submittedName>
        <fullName evidence="1">Uncharacterized protein</fullName>
    </submittedName>
</protein>
<evidence type="ECO:0000313" key="1">
    <source>
        <dbReference type="EMBL" id="CDW30041.1"/>
    </source>
</evidence>
<dbReference type="AlphaFoldDB" id="A0A0K2TXC1"/>
<dbReference type="EMBL" id="HACA01012680">
    <property type="protein sequence ID" value="CDW30041.1"/>
    <property type="molecule type" value="Transcribed_RNA"/>
</dbReference>